<dbReference type="WBParaSite" id="L893_g10103.t1">
    <property type="protein sequence ID" value="L893_g10103.t1"/>
    <property type="gene ID" value="L893_g10103"/>
</dbReference>
<evidence type="ECO:0000313" key="2">
    <source>
        <dbReference type="Proteomes" id="UP000095287"/>
    </source>
</evidence>
<dbReference type="AlphaFoldDB" id="A0A1I7XWR7"/>
<feature type="region of interest" description="Disordered" evidence="1">
    <location>
        <begin position="26"/>
        <end position="47"/>
    </location>
</feature>
<protein>
    <submittedName>
        <fullName evidence="3">HTH_Tnp_Tc3_1 domain-containing protein</fullName>
    </submittedName>
</protein>
<dbReference type="Proteomes" id="UP000095287">
    <property type="component" value="Unplaced"/>
</dbReference>
<name>A0A1I7XWR7_9BILA</name>
<evidence type="ECO:0000313" key="3">
    <source>
        <dbReference type="WBParaSite" id="L893_g10103.t1"/>
    </source>
</evidence>
<proteinExistence type="predicted"/>
<organism evidence="2 3">
    <name type="scientific">Steinernema glaseri</name>
    <dbReference type="NCBI Taxonomy" id="37863"/>
    <lineage>
        <taxon>Eukaryota</taxon>
        <taxon>Metazoa</taxon>
        <taxon>Ecdysozoa</taxon>
        <taxon>Nematoda</taxon>
        <taxon>Chromadorea</taxon>
        <taxon>Rhabditida</taxon>
        <taxon>Tylenchina</taxon>
        <taxon>Panagrolaimomorpha</taxon>
        <taxon>Strongyloidoidea</taxon>
        <taxon>Steinernematidae</taxon>
        <taxon>Steinernema</taxon>
    </lineage>
</organism>
<feature type="region of interest" description="Disordered" evidence="1">
    <location>
        <begin position="62"/>
        <end position="85"/>
    </location>
</feature>
<accession>A0A1I7XWR7</accession>
<feature type="compositionally biased region" description="Polar residues" evidence="1">
    <location>
        <begin position="31"/>
        <end position="44"/>
    </location>
</feature>
<sequence>RRRHLQRQVAIAKEAVRFGQMEIRKTKESHCTPQTTLDQKSSPSRIEKRHREGLLLDLFSTVSSQSSRRRHPQRQDEIAKEAARFGQRRKSRTVLYSTLYKCSSSAR</sequence>
<reference evidence="3" key="1">
    <citation type="submission" date="2016-11" db="UniProtKB">
        <authorList>
            <consortium name="WormBaseParasite"/>
        </authorList>
    </citation>
    <scope>IDENTIFICATION</scope>
</reference>
<feature type="compositionally biased region" description="Basic and acidic residues" evidence="1">
    <location>
        <begin position="73"/>
        <end position="83"/>
    </location>
</feature>
<keyword evidence="2" id="KW-1185">Reference proteome</keyword>
<evidence type="ECO:0000256" key="1">
    <source>
        <dbReference type="SAM" id="MobiDB-lite"/>
    </source>
</evidence>